<feature type="region of interest" description="Disordered" evidence="2">
    <location>
        <begin position="92"/>
        <end position="183"/>
    </location>
</feature>
<evidence type="ECO:0000256" key="2">
    <source>
        <dbReference type="SAM" id="MobiDB-lite"/>
    </source>
</evidence>
<dbReference type="Proteomes" id="UP001499884">
    <property type="component" value="Unassembled WGS sequence"/>
</dbReference>
<keyword evidence="1" id="KW-0456">Lyase</keyword>
<sequence>MMAGAVGRPVTEAHAAWLLRQGLLPQRALARYEAYALPDLIAHAYPRVEGEARGLLVDTLGWFTILDDHFDGPAGRDLPGSRDLVRGLLDTLEERDDDQGPRAAGRQGPYPYPAGAEQDRRPGPYPGGDADRGRARDRPPTADRERDRPGNRGRDRHPGRYLERPYPERGAAQDRAPEAPAPGAPACLLSAWQDLWRRQRAGMPGAWARRAGRDWARCLTTFVTEAQYRAAATLPTVRQAVHLRRHASCLYPFMNMLERVRGEALDEALHAEREMRLLRAHVADTATLINDLYSLDREERHASPFNMIVILGREQRLSRAAAIEAVRAEVDRLGVRSDILRASLAARHPEAAWYVRETRTLVEGVRRWSSTTDRYTDTSL</sequence>
<name>A0ABP7FEQ2_9ACTN</name>
<dbReference type="SUPFAM" id="SSF48576">
    <property type="entry name" value="Terpenoid synthases"/>
    <property type="match status" value="2"/>
</dbReference>
<comment type="caution">
    <text evidence="3">The sequence shown here is derived from an EMBL/GenBank/DDBJ whole genome shotgun (WGS) entry which is preliminary data.</text>
</comment>
<dbReference type="InterPro" id="IPR034686">
    <property type="entry name" value="Terpene_cyclase-like_2"/>
</dbReference>
<evidence type="ECO:0000313" key="4">
    <source>
        <dbReference type="Proteomes" id="UP001499884"/>
    </source>
</evidence>
<proteinExistence type="predicted"/>
<dbReference type="Pfam" id="PF19086">
    <property type="entry name" value="Terpene_syn_C_2"/>
    <property type="match status" value="1"/>
</dbReference>
<evidence type="ECO:0008006" key="5">
    <source>
        <dbReference type="Google" id="ProtNLM"/>
    </source>
</evidence>
<keyword evidence="4" id="KW-1185">Reference proteome</keyword>
<dbReference type="Gene3D" id="1.10.600.10">
    <property type="entry name" value="Farnesyl Diphosphate Synthase"/>
    <property type="match status" value="2"/>
</dbReference>
<dbReference type="EMBL" id="BAABEP010000026">
    <property type="protein sequence ID" value="GAA3737222.1"/>
    <property type="molecule type" value="Genomic_DNA"/>
</dbReference>
<evidence type="ECO:0000256" key="1">
    <source>
        <dbReference type="ARBA" id="ARBA00023239"/>
    </source>
</evidence>
<reference evidence="4" key="1">
    <citation type="journal article" date="2019" name="Int. J. Syst. Evol. Microbiol.">
        <title>The Global Catalogue of Microorganisms (GCM) 10K type strain sequencing project: providing services to taxonomists for standard genome sequencing and annotation.</title>
        <authorList>
            <consortium name="The Broad Institute Genomics Platform"/>
            <consortium name="The Broad Institute Genome Sequencing Center for Infectious Disease"/>
            <person name="Wu L."/>
            <person name="Ma J."/>
        </authorList>
    </citation>
    <scope>NUCLEOTIDE SEQUENCE [LARGE SCALE GENOMIC DNA]</scope>
    <source>
        <strain evidence="4">JCM 30846</strain>
    </source>
</reference>
<dbReference type="SFLD" id="SFLDG01020">
    <property type="entry name" value="Terpene_Cyclase_Like_2"/>
    <property type="match status" value="1"/>
</dbReference>
<accession>A0ABP7FEQ2</accession>
<gene>
    <name evidence="3" type="ORF">GCM10023082_38010</name>
</gene>
<feature type="compositionally biased region" description="Basic and acidic residues" evidence="2">
    <location>
        <begin position="129"/>
        <end position="177"/>
    </location>
</feature>
<dbReference type="SFLD" id="SFLDS00005">
    <property type="entry name" value="Isoprenoid_Synthase_Type_I"/>
    <property type="match status" value="1"/>
</dbReference>
<organism evidence="3 4">
    <name type="scientific">Streptomyces tremellae</name>
    <dbReference type="NCBI Taxonomy" id="1124239"/>
    <lineage>
        <taxon>Bacteria</taxon>
        <taxon>Bacillati</taxon>
        <taxon>Actinomycetota</taxon>
        <taxon>Actinomycetes</taxon>
        <taxon>Kitasatosporales</taxon>
        <taxon>Streptomycetaceae</taxon>
        <taxon>Streptomyces</taxon>
    </lineage>
</organism>
<protein>
    <recommendedName>
        <fullName evidence="5">Terpene synthase</fullName>
    </recommendedName>
</protein>
<evidence type="ECO:0000313" key="3">
    <source>
        <dbReference type="EMBL" id="GAA3737222.1"/>
    </source>
</evidence>
<dbReference type="InterPro" id="IPR008949">
    <property type="entry name" value="Isoprenoid_synthase_dom_sf"/>
</dbReference>